<protein>
    <submittedName>
        <fullName evidence="3">ATP phosphoribosyltransferase regulatory subunit</fullName>
    </submittedName>
</protein>
<organism evidence="3 4">
    <name type="scientific">Tissierella praeacuta DSM 18095</name>
    <dbReference type="NCBI Taxonomy" id="1123404"/>
    <lineage>
        <taxon>Bacteria</taxon>
        <taxon>Bacillati</taxon>
        <taxon>Bacillota</taxon>
        <taxon>Tissierellia</taxon>
        <taxon>Tissierellales</taxon>
        <taxon>Tissierellaceae</taxon>
        <taxon>Tissierella</taxon>
    </lineage>
</organism>
<evidence type="ECO:0000256" key="1">
    <source>
        <dbReference type="PIRSR" id="PIRSR001549-1"/>
    </source>
</evidence>
<reference evidence="4" key="1">
    <citation type="submission" date="2016-11" db="EMBL/GenBank/DDBJ databases">
        <authorList>
            <person name="Varghese N."/>
            <person name="Submissions S."/>
        </authorList>
    </citation>
    <scope>NUCLEOTIDE SEQUENCE [LARGE SCALE GENOMIC DNA]</scope>
    <source>
        <strain evidence="4">DSM 18095</strain>
    </source>
</reference>
<dbReference type="SUPFAM" id="SSF55681">
    <property type="entry name" value="Class II aaRS and biotin synthetases"/>
    <property type="match status" value="1"/>
</dbReference>
<evidence type="ECO:0000313" key="4">
    <source>
        <dbReference type="Proteomes" id="UP000184114"/>
    </source>
</evidence>
<dbReference type="Pfam" id="PF13393">
    <property type="entry name" value="tRNA-synt_His"/>
    <property type="match status" value="1"/>
</dbReference>
<sequence>MEYLKMEDEIKYCSKRYELQRNIEDKFLEEGYFYIELSAFEDLNKFTSLYKKAKKDSLVKLLREGSEVLILRPDNTTSIIKNFIPRWQEDISLKLFYNSTVFRNNPNSNISEIRQLGVEYLGGNILAVDKEVIGMTLDVLNRFNNDFILELSNTKYISGLLEEIDIQDSQKQKLKDFIYYKNKYELLEYIKKLNIPKDICHCLFNILDFQGEILEVIDMAENYYTNNIMDEALAELRILGDFIEKENYSKYVHFDLSMIMELDYYDGVIFKGYYPNSFEEIICGGRYDSFTEEFGQRVPAVGFSLNLDELTKVYLEKDGE</sequence>
<dbReference type="PANTHER" id="PTHR11476">
    <property type="entry name" value="HISTIDYL-TRNA SYNTHETASE"/>
    <property type="match status" value="1"/>
</dbReference>
<feature type="binding site" evidence="1">
    <location>
        <begin position="74"/>
        <end position="76"/>
    </location>
    <ligand>
        <name>L-histidine</name>
        <dbReference type="ChEBI" id="CHEBI:57595"/>
    </ligand>
</feature>
<dbReference type="Gene3D" id="3.30.930.10">
    <property type="entry name" value="Bira Bifunctional Protein, Domain 2"/>
    <property type="match status" value="1"/>
</dbReference>
<feature type="binding site" evidence="1">
    <location>
        <position position="115"/>
    </location>
    <ligand>
        <name>L-histidine</name>
        <dbReference type="ChEBI" id="CHEBI:57595"/>
    </ligand>
</feature>
<feature type="binding site" evidence="1">
    <location>
        <position position="119"/>
    </location>
    <ligand>
        <name>L-histidine</name>
        <dbReference type="ChEBI" id="CHEBI:57595"/>
    </ligand>
</feature>
<dbReference type="InterPro" id="IPR041715">
    <property type="entry name" value="HisRS-like_core"/>
</dbReference>
<keyword evidence="3" id="KW-0808">Transferase</keyword>
<proteinExistence type="predicted"/>
<dbReference type="AlphaFoldDB" id="A0A1M4TD28"/>
<evidence type="ECO:0000313" key="3">
    <source>
        <dbReference type="EMBL" id="SHE42275.1"/>
    </source>
</evidence>
<name>A0A1M4TD28_9FIRM</name>
<dbReference type="InterPro" id="IPR004516">
    <property type="entry name" value="HisRS/HisZ"/>
</dbReference>
<accession>A0A1M4TD28</accession>
<dbReference type="EMBL" id="FQTY01000002">
    <property type="protein sequence ID" value="SHE42275.1"/>
    <property type="molecule type" value="Genomic_DNA"/>
</dbReference>
<keyword evidence="4" id="KW-1185">Reference proteome</keyword>
<dbReference type="GO" id="GO:0016757">
    <property type="term" value="F:glycosyltransferase activity"/>
    <property type="evidence" value="ECO:0007669"/>
    <property type="project" value="UniProtKB-KW"/>
</dbReference>
<dbReference type="Proteomes" id="UP000184114">
    <property type="component" value="Unassembled WGS sequence"/>
</dbReference>
<feature type="binding site" evidence="1">
    <location>
        <position position="103"/>
    </location>
    <ligand>
        <name>L-histidine</name>
        <dbReference type="ChEBI" id="CHEBI:57595"/>
    </ligand>
</feature>
<dbReference type="STRING" id="1123404.SAMN02745784_00615"/>
<dbReference type="PIRSF" id="PIRSF001549">
    <property type="entry name" value="His-tRNA_synth"/>
    <property type="match status" value="1"/>
</dbReference>
<dbReference type="RefSeq" id="WP_072973041.1">
    <property type="nucleotide sequence ID" value="NZ_FQTY01000002.1"/>
</dbReference>
<dbReference type="GeneID" id="90996529"/>
<feature type="domain" description="Class II Histidinyl-tRNA synthetase (HisRS)-like catalytic core" evidence="2">
    <location>
        <begin position="15"/>
        <end position="310"/>
    </location>
</feature>
<dbReference type="GO" id="GO:0140096">
    <property type="term" value="F:catalytic activity, acting on a protein"/>
    <property type="evidence" value="ECO:0007669"/>
    <property type="project" value="UniProtKB-ARBA"/>
</dbReference>
<keyword evidence="3" id="KW-0328">Glycosyltransferase</keyword>
<gene>
    <name evidence="3" type="ORF">SAMN02745784_00615</name>
</gene>
<feature type="binding site" evidence="1">
    <location>
        <begin position="264"/>
        <end position="265"/>
    </location>
    <ligand>
        <name>L-histidine</name>
        <dbReference type="ChEBI" id="CHEBI:57595"/>
    </ligand>
</feature>
<dbReference type="PANTHER" id="PTHR11476:SF7">
    <property type="entry name" value="HISTIDINE--TRNA LIGASE"/>
    <property type="match status" value="1"/>
</dbReference>
<evidence type="ECO:0000259" key="2">
    <source>
        <dbReference type="Pfam" id="PF13393"/>
    </source>
</evidence>
<dbReference type="InterPro" id="IPR045864">
    <property type="entry name" value="aa-tRNA-synth_II/BPL/LPL"/>
</dbReference>
<dbReference type="GO" id="GO:0005737">
    <property type="term" value="C:cytoplasm"/>
    <property type="evidence" value="ECO:0007669"/>
    <property type="project" value="InterPro"/>
</dbReference>